<gene>
    <name evidence="2" type="ORF">JZ751_018819</name>
</gene>
<keyword evidence="3" id="KW-1185">Reference proteome</keyword>
<evidence type="ECO:0000313" key="3">
    <source>
        <dbReference type="Proteomes" id="UP000824540"/>
    </source>
</evidence>
<organism evidence="2 3">
    <name type="scientific">Albula glossodonta</name>
    <name type="common">roundjaw bonefish</name>
    <dbReference type="NCBI Taxonomy" id="121402"/>
    <lineage>
        <taxon>Eukaryota</taxon>
        <taxon>Metazoa</taxon>
        <taxon>Chordata</taxon>
        <taxon>Craniata</taxon>
        <taxon>Vertebrata</taxon>
        <taxon>Euteleostomi</taxon>
        <taxon>Actinopterygii</taxon>
        <taxon>Neopterygii</taxon>
        <taxon>Teleostei</taxon>
        <taxon>Albuliformes</taxon>
        <taxon>Albulidae</taxon>
        <taxon>Albula</taxon>
    </lineage>
</organism>
<sequence length="116" mass="12803">MVIPLHSLSHTTFLTSDCGTQQRGPPPAESSLAKVSHGPLSRENAGRRECCRDVEISLRPPYQTWGSWGRQTVGDQPSRGIILAKEGREYSVKRNSSSLRQLCGQGRVTPGIHWHA</sequence>
<dbReference type="AlphaFoldDB" id="A0A8T2NLS8"/>
<dbReference type="EMBL" id="JAFBMS010000033">
    <property type="protein sequence ID" value="KAG9341753.1"/>
    <property type="molecule type" value="Genomic_DNA"/>
</dbReference>
<feature type="region of interest" description="Disordered" evidence="1">
    <location>
        <begin position="16"/>
        <end position="46"/>
    </location>
</feature>
<name>A0A8T2NLS8_9TELE</name>
<protein>
    <submittedName>
        <fullName evidence="2">Uncharacterized protein</fullName>
    </submittedName>
</protein>
<evidence type="ECO:0000313" key="2">
    <source>
        <dbReference type="EMBL" id="KAG9341753.1"/>
    </source>
</evidence>
<reference evidence="2" key="1">
    <citation type="thesis" date="2021" institute="BYU ScholarsArchive" country="Provo, UT, USA">
        <title>Applications of and Algorithms for Genome Assembly and Genomic Analyses with an Emphasis on Marine Teleosts.</title>
        <authorList>
            <person name="Pickett B.D."/>
        </authorList>
    </citation>
    <scope>NUCLEOTIDE SEQUENCE</scope>
    <source>
        <strain evidence="2">HI-2016</strain>
    </source>
</reference>
<proteinExistence type="predicted"/>
<evidence type="ECO:0000256" key="1">
    <source>
        <dbReference type="SAM" id="MobiDB-lite"/>
    </source>
</evidence>
<dbReference type="Proteomes" id="UP000824540">
    <property type="component" value="Unassembled WGS sequence"/>
</dbReference>
<comment type="caution">
    <text evidence="2">The sequence shown here is derived from an EMBL/GenBank/DDBJ whole genome shotgun (WGS) entry which is preliminary data.</text>
</comment>
<accession>A0A8T2NLS8</accession>